<name>A0AAD3H4A9_9STRA</name>
<dbReference type="AlphaFoldDB" id="A0AAD3H4A9"/>
<evidence type="ECO:0000313" key="2">
    <source>
        <dbReference type="Proteomes" id="UP001054902"/>
    </source>
</evidence>
<comment type="caution">
    <text evidence="1">The sequence shown here is derived from an EMBL/GenBank/DDBJ whole genome shotgun (WGS) entry which is preliminary data.</text>
</comment>
<protein>
    <submittedName>
        <fullName evidence="1">Uncharacterized protein</fullName>
    </submittedName>
</protein>
<sequence>MLSLTRVVATRTTSLMAPKAVAASGISTRMFSIANDLAKKTKVEEDRYIRSKEHEDYLKRKAAEPAPSMTAEELAADRAHAAAVDEAFEILSKTGCAVKDETIEALASWKLGK</sequence>
<evidence type="ECO:0000313" key="1">
    <source>
        <dbReference type="EMBL" id="GFH49414.1"/>
    </source>
</evidence>
<keyword evidence="2" id="KW-1185">Reference proteome</keyword>
<organism evidence="1 2">
    <name type="scientific">Chaetoceros tenuissimus</name>
    <dbReference type="NCBI Taxonomy" id="426638"/>
    <lineage>
        <taxon>Eukaryota</taxon>
        <taxon>Sar</taxon>
        <taxon>Stramenopiles</taxon>
        <taxon>Ochrophyta</taxon>
        <taxon>Bacillariophyta</taxon>
        <taxon>Coscinodiscophyceae</taxon>
        <taxon>Chaetocerotophycidae</taxon>
        <taxon>Chaetocerotales</taxon>
        <taxon>Chaetocerotaceae</taxon>
        <taxon>Chaetoceros</taxon>
    </lineage>
</organism>
<dbReference type="Proteomes" id="UP001054902">
    <property type="component" value="Unassembled WGS sequence"/>
</dbReference>
<dbReference type="EMBL" id="BLLK01000038">
    <property type="protein sequence ID" value="GFH49414.1"/>
    <property type="molecule type" value="Genomic_DNA"/>
</dbReference>
<proteinExistence type="predicted"/>
<gene>
    <name evidence="1" type="ORF">CTEN210_05890</name>
</gene>
<reference evidence="1 2" key="1">
    <citation type="journal article" date="2021" name="Sci. Rep.">
        <title>The genome of the diatom Chaetoceros tenuissimus carries an ancient integrated fragment of an extant virus.</title>
        <authorList>
            <person name="Hongo Y."/>
            <person name="Kimura K."/>
            <person name="Takaki Y."/>
            <person name="Yoshida Y."/>
            <person name="Baba S."/>
            <person name="Kobayashi G."/>
            <person name="Nagasaki K."/>
            <person name="Hano T."/>
            <person name="Tomaru Y."/>
        </authorList>
    </citation>
    <scope>NUCLEOTIDE SEQUENCE [LARGE SCALE GENOMIC DNA]</scope>
    <source>
        <strain evidence="1 2">NIES-3715</strain>
    </source>
</reference>
<accession>A0AAD3H4A9</accession>